<organism evidence="2">
    <name type="scientific">Oryza sativa subsp. japonica</name>
    <name type="common">Rice</name>
    <dbReference type="NCBI Taxonomy" id="39947"/>
    <lineage>
        <taxon>Eukaryota</taxon>
        <taxon>Viridiplantae</taxon>
        <taxon>Streptophyta</taxon>
        <taxon>Embryophyta</taxon>
        <taxon>Tracheophyta</taxon>
        <taxon>Spermatophyta</taxon>
        <taxon>Magnoliopsida</taxon>
        <taxon>Liliopsida</taxon>
        <taxon>Poales</taxon>
        <taxon>Poaceae</taxon>
        <taxon>BOP clade</taxon>
        <taxon>Oryzoideae</taxon>
        <taxon>Oryzeae</taxon>
        <taxon>Oryzinae</taxon>
        <taxon>Oryza</taxon>
        <taxon>Oryza sativa</taxon>
    </lineage>
</organism>
<feature type="chain" id="PRO_5002651899" evidence="1">
    <location>
        <begin position="20"/>
        <end position="65"/>
    </location>
</feature>
<gene>
    <name evidence="2" type="ORF">OsJ_33100</name>
</gene>
<dbReference type="AlphaFoldDB" id="A3C900"/>
<name>A3C900_ORYSJ</name>
<feature type="signal peptide" evidence="1">
    <location>
        <begin position="1"/>
        <end position="19"/>
    </location>
</feature>
<dbReference type="Proteomes" id="UP000007752">
    <property type="component" value="Chromosome 11"/>
</dbReference>
<sequence>MALAVKLAVLLLLAAAAAGGSSTTTVPPLEERLGAAFDGIAAAAEGRRKGEVICIGKYSYQVFMV</sequence>
<proteinExistence type="predicted"/>
<accession>A3C900</accession>
<evidence type="ECO:0000256" key="1">
    <source>
        <dbReference type="SAM" id="SignalP"/>
    </source>
</evidence>
<dbReference type="EMBL" id="CM000148">
    <property type="protein sequence ID" value="EAZ17563.1"/>
    <property type="molecule type" value="Genomic_DNA"/>
</dbReference>
<reference evidence="2" key="1">
    <citation type="journal article" date="2005" name="PLoS Biol.">
        <title>The genomes of Oryza sativa: a history of duplications.</title>
        <authorList>
            <person name="Yu J."/>
            <person name="Wang J."/>
            <person name="Lin W."/>
            <person name="Li S."/>
            <person name="Li H."/>
            <person name="Zhou J."/>
            <person name="Ni P."/>
            <person name="Dong W."/>
            <person name="Hu S."/>
            <person name="Zeng C."/>
            <person name="Zhang J."/>
            <person name="Zhang Y."/>
            <person name="Li R."/>
            <person name="Xu Z."/>
            <person name="Li S."/>
            <person name="Li X."/>
            <person name="Zheng H."/>
            <person name="Cong L."/>
            <person name="Lin L."/>
            <person name="Yin J."/>
            <person name="Geng J."/>
            <person name="Li G."/>
            <person name="Shi J."/>
            <person name="Liu J."/>
            <person name="Lv H."/>
            <person name="Li J."/>
            <person name="Wang J."/>
            <person name="Deng Y."/>
            <person name="Ran L."/>
            <person name="Shi X."/>
            <person name="Wang X."/>
            <person name="Wu Q."/>
            <person name="Li C."/>
            <person name="Ren X."/>
            <person name="Wang J."/>
            <person name="Wang X."/>
            <person name="Li D."/>
            <person name="Liu D."/>
            <person name="Zhang X."/>
            <person name="Ji Z."/>
            <person name="Zhao W."/>
            <person name="Sun Y."/>
            <person name="Zhang Z."/>
            <person name="Bao J."/>
            <person name="Han Y."/>
            <person name="Dong L."/>
            <person name="Ji J."/>
            <person name="Chen P."/>
            <person name="Wu S."/>
            <person name="Liu J."/>
            <person name="Xiao Y."/>
            <person name="Bu D."/>
            <person name="Tan J."/>
            <person name="Yang L."/>
            <person name="Ye C."/>
            <person name="Zhang J."/>
            <person name="Xu J."/>
            <person name="Zhou Y."/>
            <person name="Yu Y."/>
            <person name="Zhang B."/>
            <person name="Zhuang S."/>
            <person name="Wei H."/>
            <person name="Liu B."/>
            <person name="Lei M."/>
            <person name="Yu H."/>
            <person name="Li Y."/>
            <person name="Xu H."/>
            <person name="Wei S."/>
            <person name="He X."/>
            <person name="Fang L."/>
            <person name="Zhang Z."/>
            <person name="Zhang Y."/>
            <person name="Huang X."/>
            <person name="Su Z."/>
            <person name="Tong W."/>
            <person name="Li J."/>
            <person name="Tong Z."/>
            <person name="Li S."/>
            <person name="Ye J."/>
            <person name="Wang L."/>
            <person name="Fang L."/>
            <person name="Lei T."/>
            <person name="Chen C."/>
            <person name="Chen H."/>
            <person name="Xu Z."/>
            <person name="Li H."/>
            <person name="Huang H."/>
            <person name="Zhang F."/>
            <person name="Xu H."/>
            <person name="Li N."/>
            <person name="Zhao C."/>
            <person name="Li S."/>
            <person name="Dong L."/>
            <person name="Huang Y."/>
            <person name="Li L."/>
            <person name="Xi Y."/>
            <person name="Qi Q."/>
            <person name="Li W."/>
            <person name="Zhang B."/>
            <person name="Hu W."/>
            <person name="Zhang Y."/>
            <person name="Tian X."/>
            <person name="Jiao Y."/>
            <person name="Liang X."/>
            <person name="Jin J."/>
            <person name="Gao L."/>
            <person name="Zheng W."/>
            <person name="Hao B."/>
            <person name="Liu S."/>
            <person name="Wang W."/>
            <person name="Yuan L."/>
            <person name="Cao M."/>
            <person name="McDermott J."/>
            <person name="Samudrala R."/>
            <person name="Wang J."/>
            <person name="Wong G.K."/>
            <person name="Yang H."/>
        </authorList>
    </citation>
    <scope>NUCLEOTIDE SEQUENCE [LARGE SCALE GENOMIC DNA]</scope>
</reference>
<evidence type="ECO:0000313" key="2">
    <source>
        <dbReference type="EMBL" id="EAZ17563.1"/>
    </source>
</evidence>
<keyword evidence="1" id="KW-0732">Signal</keyword>
<protein>
    <submittedName>
        <fullName evidence="2">Uncharacterized protein</fullName>
    </submittedName>
</protein>
<reference evidence="2" key="2">
    <citation type="submission" date="2008-12" db="EMBL/GenBank/DDBJ databases">
        <title>Improved gene annotation of the rice (Oryza sativa) genomes.</title>
        <authorList>
            <person name="Wang J."/>
            <person name="Li R."/>
            <person name="Fan W."/>
            <person name="Huang Q."/>
            <person name="Zhang J."/>
            <person name="Zhou Y."/>
            <person name="Hu Y."/>
            <person name="Zi S."/>
            <person name="Li J."/>
            <person name="Ni P."/>
            <person name="Zheng H."/>
            <person name="Zhang Y."/>
            <person name="Zhao M."/>
            <person name="Hao Q."/>
            <person name="McDermott J."/>
            <person name="Samudrala R."/>
            <person name="Kristiansen K."/>
            <person name="Wong G.K.-S."/>
        </authorList>
    </citation>
    <scope>NUCLEOTIDE SEQUENCE</scope>
</reference>